<dbReference type="Gene3D" id="1.10.357.10">
    <property type="entry name" value="Tetracycline Repressor, domain 2"/>
    <property type="match status" value="1"/>
</dbReference>
<accession>A0ABQ1MX18</accession>
<dbReference type="PANTHER" id="PTHR43479:SF11">
    <property type="entry name" value="ACREF_ENVCD OPERON REPRESSOR-RELATED"/>
    <property type="match status" value="1"/>
</dbReference>
<evidence type="ECO:0000256" key="1">
    <source>
        <dbReference type="ARBA" id="ARBA00002291"/>
    </source>
</evidence>
<protein>
    <recommendedName>
        <fullName evidence="3">Biofilm operon icaADBC HTH-type negative transcriptional regulator IcaR</fullName>
    </recommendedName>
    <alternativeName>
        <fullName evidence="8">Intercellular adhesion protein R</fullName>
    </alternativeName>
</protein>
<dbReference type="Pfam" id="PF18665">
    <property type="entry name" value="TetR_C_37"/>
    <property type="match status" value="1"/>
</dbReference>
<dbReference type="Pfam" id="PF00440">
    <property type="entry name" value="TetR_N"/>
    <property type="match status" value="1"/>
</dbReference>
<name>A0ABQ1MX18_9BACT</name>
<dbReference type="InterPro" id="IPR009057">
    <property type="entry name" value="Homeodomain-like_sf"/>
</dbReference>
<proteinExistence type="predicted"/>
<dbReference type="EMBL" id="BMEC01000013">
    <property type="protein sequence ID" value="GGC48122.1"/>
    <property type="molecule type" value="Genomic_DNA"/>
</dbReference>
<keyword evidence="6 9" id="KW-0238">DNA-binding</keyword>
<evidence type="ECO:0000256" key="9">
    <source>
        <dbReference type="PROSITE-ProRule" id="PRU00335"/>
    </source>
</evidence>
<evidence type="ECO:0000256" key="7">
    <source>
        <dbReference type="ARBA" id="ARBA00023163"/>
    </source>
</evidence>
<organism evidence="11 12">
    <name type="scientific">Marivirga lumbricoides</name>
    <dbReference type="NCBI Taxonomy" id="1046115"/>
    <lineage>
        <taxon>Bacteria</taxon>
        <taxon>Pseudomonadati</taxon>
        <taxon>Bacteroidota</taxon>
        <taxon>Cytophagia</taxon>
        <taxon>Cytophagales</taxon>
        <taxon>Marivirgaceae</taxon>
        <taxon>Marivirga</taxon>
    </lineage>
</organism>
<evidence type="ECO:0000313" key="12">
    <source>
        <dbReference type="Proteomes" id="UP000636010"/>
    </source>
</evidence>
<evidence type="ECO:0000256" key="8">
    <source>
        <dbReference type="ARBA" id="ARBA00030200"/>
    </source>
</evidence>
<dbReference type="RefSeq" id="WP_188466423.1">
    <property type="nucleotide sequence ID" value="NZ_BAABHU010000013.1"/>
</dbReference>
<keyword evidence="12" id="KW-1185">Reference proteome</keyword>
<evidence type="ECO:0000256" key="2">
    <source>
        <dbReference type="ARBA" id="ARBA00011738"/>
    </source>
</evidence>
<dbReference type="PANTHER" id="PTHR43479">
    <property type="entry name" value="ACREF/ENVCD OPERON REPRESSOR-RELATED"/>
    <property type="match status" value="1"/>
</dbReference>
<evidence type="ECO:0000256" key="6">
    <source>
        <dbReference type="ARBA" id="ARBA00023125"/>
    </source>
</evidence>
<dbReference type="SUPFAM" id="SSF46689">
    <property type="entry name" value="Homeodomain-like"/>
    <property type="match status" value="1"/>
</dbReference>
<reference evidence="12" key="1">
    <citation type="journal article" date="2019" name="Int. J. Syst. Evol. Microbiol.">
        <title>The Global Catalogue of Microorganisms (GCM) 10K type strain sequencing project: providing services to taxonomists for standard genome sequencing and annotation.</title>
        <authorList>
            <consortium name="The Broad Institute Genomics Platform"/>
            <consortium name="The Broad Institute Genome Sequencing Center for Infectious Disease"/>
            <person name="Wu L."/>
            <person name="Ma J."/>
        </authorList>
    </citation>
    <scope>NUCLEOTIDE SEQUENCE [LARGE SCALE GENOMIC DNA]</scope>
    <source>
        <strain evidence="12">CGMCC 1.10832</strain>
    </source>
</reference>
<gene>
    <name evidence="11" type="ORF">GCM10011506_37200</name>
</gene>
<dbReference type="PROSITE" id="PS50977">
    <property type="entry name" value="HTH_TETR_2"/>
    <property type="match status" value="1"/>
</dbReference>
<feature type="DNA-binding region" description="H-T-H motif" evidence="9">
    <location>
        <begin position="31"/>
        <end position="50"/>
    </location>
</feature>
<evidence type="ECO:0000256" key="4">
    <source>
        <dbReference type="ARBA" id="ARBA00022491"/>
    </source>
</evidence>
<evidence type="ECO:0000256" key="5">
    <source>
        <dbReference type="ARBA" id="ARBA00023015"/>
    </source>
</evidence>
<comment type="function">
    <text evidence="1">Represses transcription of the icaADBC operon necessary for biofilm production.</text>
</comment>
<dbReference type="InterPro" id="IPR041646">
    <property type="entry name" value="IcaR_C"/>
</dbReference>
<comment type="subunit">
    <text evidence="2">Homodimer.</text>
</comment>
<sequence>MGRRDLSIQRRKEIIIAFYEVAKGIGLENTSIDKVAAQMSVSKGLVLHYFKNREELLIGLNEYILEQHLRVMSPHSRTVITSEDQLNNYLEQLFSRKWNSYFDDGVFYSCYAMVYRNRTFKISFKAYLEELHRALFLILSEAQQHKVINIKNIAETTEIIFALVDGAYYYLGMFEESEDLYNQKIALFLNHTKQILGLA</sequence>
<keyword evidence="7" id="KW-0804">Transcription</keyword>
<feature type="domain" description="HTH tetR-type" evidence="10">
    <location>
        <begin position="8"/>
        <end position="68"/>
    </location>
</feature>
<evidence type="ECO:0000256" key="3">
    <source>
        <dbReference type="ARBA" id="ARBA00014341"/>
    </source>
</evidence>
<evidence type="ECO:0000313" key="11">
    <source>
        <dbReference type="EMBL" id="GGC48122.1"/>
    </source>
</evidence>
<dbReference type="Proteomes" id="UP000636010">
    <property type="component" value="Unassembled WGS sequence"/>
</dbReference>
<keyword evidence="5" id="KW-0805">Transcription regulation</keyword>
<evidence type="ECO:0000259" key="10">
    <source>
        <dbReference type="PROSITE" id="PS50977"/>
    </source>
</evidence>
<dbReference type="InterPro" id="IPR050624">
    <property type="entry name" value="HTH-type_Tx_Regulator"/>
</dbReference>
<comment type="caution">
    <text evidence="11">The sequence shown here is derived from an EMBL/GenBank/DDBJ whole genome shotgun (WGS) entry which is preliminary data.</text>
</comment>
<dbReference type="InterPro" id="IPR001647">
    <property type="entry name" value="HTH_TetR"/>
</dbReference>
<keyword evidence="4" id="KW-0678">Repressor</keyword>